<sequence>MRRVGDYEILDVVGEGAYSKVKRVRHIPTGCMFVAKIVPKTNQQVENDVRLEISILRRLKHKNIVQLIEILESTNNYYIILEPVMGGDLCDIIVGMDRPLPEQDVAALLIQLVAGVRACHRNGVAHRDLKPENLLLGTDGVLKISDFGLSRLHRESNFQASTNEYAHTLTGTLAYLAPEVFGGSYDAFRADIWSMGCIAYVLLTQNFPFGSTTDPHALEVRIRNGEVSIMPSSVSAEAKNLCKWLLSPRPEDRPTLDAVAQHDFFKRYLPAEYLRMTANRKSPIVHGANMNEFSSQVQEEAPSCSAVAGAATSSNRSSESGRDREDLVSHGTQDESGSWIPQTTAAASSSLAPLPADEHVADVQDDDIKSEHAHPAARGVGQDVIDLVTDVFTAQRDAEIKKRREVLYELTHPNPIDYTYNGKLVPPPPLSFGQVTEEARALGNKIMLGQTYSLVRQAGTRASADDFDVIGSSASTAGRGAAAAVTIVSPASSIEAGLAAPLSTFSSRHAKGYGGRTAAAPYRSRARDANIFRDHNYFFEINELYQEVAFAGRACAGKSSLLNALLGQHVAKTSSTPNTTRKISFYQSVTPEQLHAFHVKEHHNQLVKLPGGGLQLTFVDLPGYGIEGMSDKWRDAAIELTDAYFGVRRSVNTVLYCMDCERGLTKTDIKYLEWIENVHGACFMVLTKCDSVPHSRVCSVMRQVYALITKHRHKYRKVFPFIIPVSAKDGTNIELLRGLITETAGIIPGDKLRELLQHKKAAFTRTALLAEVSRIDAARQLERDQAKVYFQLTCGGTSASAAAELPPEARCSERPGARREREVSGGASAGAQGTSAERGATLPPNVDASETAASPSDAALGSCHRRYVLPLGNGAADAEAAALLSGCASDLDAAGDTADFFPTESSMAAAAAEGRRERRERFLAWRRAHPLRTVSPSYSAIHGQVGYDATRPVAASEQEAGLPGSGRYRLNTGLDNPRAAHAVLELHGGRMSLRESAARAARTVRGRDKAEATPKRGIPGPQPWPPQATLPIAAACHGRRFSVIGLSDVDTDGSVAPGAAASAAPPAVAPPSSLRSASTGTVSRFLDVMEQYGRQHNDASGRLSAYRAGRPCGPALVSTNTDVDRRQAEWRAEQLKTLLAKENPEAPWAALHQLRRKIQAREEETALAGMRKKEVAAYVRNAGRVTASFEKFEGEVTAAKYMNEIRQAPTLRSQQQMHLNATAKINYRSMPPGLWKRYGEKDTYWQTPQLLGRSEDESHR</sequence>
<dbReference type="SMART" id="SM00220">
    <property type="entry name" value="S_TKc"/>
    <property type="match status" value="1"/>
</dbReference>
<dbReference type="FunFam" id="1.10.510.10:FF:000969">
    <property type="entry name" value="CAMK family protein kinase"/>
    <property type="match status" value="1"/>
</dbReference>
<evidence type="ECO:0000256" key="5">
    <source>
        <dbReference type="ARBA" id="ARBA00023134"/>
    </source>
</evidence>
<dbReference type="GO" id="GO:0005525">
    <property type="term" value="F:GTP binding"/>
    <property type="evidence" value="ECO:0007669"/>
    <property type="project" value="UniProtKB-KW"/>
</dbReference>
<proteinExistence type="predicted"/>
<evidence type="ECO:0000313" key="11">
    <source>
        <dbReference type="Proteomes" id="UP000318447"/>
    </source>
</evidence>
<dbReference type="VEuPathDB" id="TriTrypDB:LdCL_220013700"/>
<dbReference type="AlphaFoldDB" id="A0A504XLJ6"/>
<dbReference type="EMBL" id="RHLC01000024">
    <property type="protein sequence ID" value="TPP47000.1"/>
    <property type="molecule type" value="Genomic_DNA"/>
</dbReference>
<evidence type="ECO:0000256" key="1">
    <source>
        <dbReference type="ARBA" id="ARBA00022723"/>
    </source>
</evidence>
<feature type="compositionally biased region" description="Polar residues" evidence="7">
    <location>
        <begin position="330"/>
        <end position="344"/>
    </location>
</feature>
<feature type="compositionally biased region" description="Basic and acidic residues" evidence="7">
    <location>
        <begin position="319"/>
        <end position="328"/>
    </location>
</feature>
<dbReference type="VEuPathDB" id="TriTrypDB:LdCL_220013600"/>
<feature type="region of interest" description="Disordered" evidence="7">
    <location>
        <begin position="304"/>
        <end position="352"/>
    </location>
</feature>
<keyword evidence="4" id="KW-0460">Magnesium</keyword>
<feature type="region of interest" description="Disordered" evidence="7">
    <location>
        <begin position="1056"/>
        <end position="1076"/>
    </location>
</feature>
<feature type="region of interest" description="Disordered" evidence="7">
    <location>
        <begin position="803"/>
        <end position="856"/>
    </location>
</feature>
<evidence type="ECO:0000256" key="3">
    <source>
        <dbReference type="ARBA" id="ARBA00022840"/>
    </source>
</evidence>
<keyword evidence="3 6" id="KW-0067">ATP-binding</keyword>
<feature type="compositionally biased region" description="Basic and acidic residues" evidence="7">
    <location>
        <begin position="1005"/>
        <end position="1014"/>
    </location>
</feature>
<keyword evidence="5" id="KW-0342">GTP-binding</keyword>
<dbReference type="Gene3D" id="1.10.510.10">
    <property type="entry name" value="Transferase(Phosphotransferase) domain 1"/>
    <property type="match status" value="1"/>
</dbReference>
<dbReference type="GO" id="GO:0004672">
    <property type="term" value="F:protein kinase activity"/>
    <property type="evidence" value="ECO:0007669"/>
    <property type="project" value="InterPro"/>
</dbReference>
<feature type="compositionally biased region" description="Basic and acidic residues" evidence="7">
    <location>
        <begin position="810"/>
        <end position="823"/>
    </location>
</feature>
<keyword evidence="2 6" id="KW-0547">Nucleotide-binding</keyword>
<dbReference type="InterPro" id="IPR000719">
    <property type="entry name" value="Prot_kinase_dom"/>
</dbReference>
<dbReference type="PROSITE" id="PS51706">
    <property type="entry name" value="G_ENGB"/>
    <property type="match status" value="1"/>
</dbReference>
<dbReference type="VEuPathDB" id="TriTrypDB:LDHU3_22.0950"/>
<evidence type="ECO:0000256" key="7">
    <source>
        <dbReference type="SAM" id="MobiDB-lite"/>
    </source>
</evidence>
<evidence type="ECO:0000256" key="2">
    <source>
        <dbReference type="ARBA" id="ARBA00022741"/>
    </source>
</evidence>
<dbReference type="PANTHER" id="PTHR11649">
    <property type="entry name" value="MSS1/TRME-RELATED GTP-BINDING PROTEIN"/>
    <property type="match status" value="1"/>
</dbReference>
<dbReference type="InterPro" id="IPR006073">
    <property type="entry name" value="GTP-bd"/>
</dbReference>
<dbReference type="InterPro" id="IPR030393">
    <property type="entry name" value="G_ENGB_dom"/>
</dbReference>
<protein>
    <submittedName>
        <fullName evidence="10">Protein kinase domain family protein</fullName>
    </submittedName>
</protein>
<dbReference type="Pfam" id="PF01926">
    <property type="entry name" value="MMR_HSR1"/>
    <property type="match status" value="1"/>
</dbReference>
<dbReference type="SUPFAM" id="SSF56112">
    <property type="entry name" value="Protein kinase-like (PK-like)"/>
    <property type="match status" value="1"/>
</dbReference>
<accession>A0A504XLJ6</accession>
<evidence type="ECO:0000256" key="6">
    <source>
        <dbReference type="PROSITE-ProRule" id="PRU10141"/>
    </source>
</evidence>
<dbReference type="VEuPathDB" id="TriTrypDB:LdBPK_220630.1"/>
<feature type="domain" description="Protein kinase" evidence="8">
    <location>
        <begin position="7"/>
        <end position="265"/>
    </location>
</feature>
<feature type="compositionally biased region" description="Low complexity" evidence="7">
    <location>
        <begin position="824"/>
        <end position="836"/>
    </location>
</feature>
<keyword evidence="10" id="KW-0418">Kinase</keyword>
<dbReference type="InterPro" id="IPR017441">
    <property type="entry name" value="Protein_kinase_ATP_BS"/>
</dbReference>
<dbReference type="VEuPathDB" id="TriTrypDB:LDHU3_22.1060"/>
<dbReference type="GO" id="GO:0046872">
    <property type="term" value="F:metal ion binding"/>
    <property type="evidence" value="ECO:0007669"/>
    <property type="project" value="UniProtKB-KW"/>
</dbReference>
<reference evidence="11" key="1">
    <citation type="submission" date="2019-02" db="EMBL/GenBank/DDBJ databases">
        <title>FDA dAtabase for Regulatory Grade micrObial Sequences (FDA-ARGOS): Supporting development and validation of Infectious Disease Dx tests.</title>
        <authorList>
            <person name="Duncan R."/>
            <person name="Fisher C."/>
            <person name="Tallon L."/>
            <person name="Sadzewicz L."/>
            <person name="Sengamalay N."/>
            <person name="Ott S."/>
            <person name="Godinez A."/>
            <person name="Nagaraj S."/>
            <person name="Vavikolanu K."/>
            <person name="Nadendla S."/>
            <person name="Aluvathingal J."/>
            <person name="Sichtig H."/>
        </authorList>
    </citation>
    <scope>NUCLEOTIDE SEQUENCE [LARGE SCALE GENOMIC DNA]</scope>
    <source>
        <strain evidence="11">FDAARGOS_361</strain>
    </source>
</reference>
<keyword evidence="10" id="KW-0808">Transferase</keyword>
<dbReference type="Gene3D" id="3.40.50.300">
    <property type="entry name" value="P-loop containing nucleotide triphosphate hydrolases"/>
    <property type="match status" value="1"/>
</dbReference>
<feature type="domain" description="EngB-type G" evidence="9">
    <location>
        <begin position="544"/>
        <end position="746"/>
    </location>
</feature>
<comment type="caution">
    <text evidence="10">The sequence shown here is derived from an EMBL/GenBank/DDBJ whole genome shotgun (WGS) entry which is preliminary data.</text>
</comment>
<evidence type="ECO:0000259" key="9">
    <source>
        <dbReference type="PROSITE" id="PS51706"/>
    </source>
</evidence>
<dbReference type="InterPro" id="IPR027417">
    <property type="entry name" value="P-loop_NTPase"/>
</dbReference>
<dbReference type="PROSITE" id="PS00108">
    <property type="entry name" value="PROTEIN_KINASE_ST"/>
    <property type="match status" value="1"/>
</dbReference>
<organism evidence="10 11">
    <name type="scientific">Leishmania donovani</name>
    <dbReference type="NCBI Taxonomy" id="5661"/>
    <lineage>
        <taxon>Eukaryota</taxon>
        <taxon>Discoba</taxon>
        <taxon>Euglenozoa</taxon>
        <taxon>Kinetoplastea</taxon>
        <taxon>Metakinetoplastina</taxon>
        <taxon>Trypanosomatida</taxon>
        <taxon>Trypanosomatidae</taxon>
        <taxon>Leishmaniinae</taxon>
        <taxon>Leishmania</taxon>
    </lineage>
</organism>
<dbReference type="PROSITE" id="PS00107">
    <property type="entry name" value="PROTEIN_KINASE_ATP"/>
    <property type="match status" value="1"/>
</dbReference>
<dbReference type="CDD" id="cd01876">
    <property type="entry name" value="YihA_EngB"/>
    <property type="match status" value="1"/>
</dbReference>
<dbReference type="Pfam" id="PF00069">
    <property type="entry name" value="Pkinase"/>
    <property type="match status" value="1"/>
</dbReference>
<dbReference type="PROSITE" id="PS50011">
    <property type="entry name" value="PROTEIN_KINASE_DOM"/>
    <property type="match status" value="1"/>
</dbReference>
<gene>
    <name evidence="10" type="ORF">CGC21_2350</name>
</gene>
<dbReference type="SUPFAM" id="SSF52540">
    <property type="entry name" value="P-loop containing nucleoside triphosphate hydrolases"/>
    <property type="match status" value="1"/>
</dbReference>
<dbReference type="GO" id="GO:0005524">
    <property type="term" value="F:ATP binding"/>
    <property type="evidence" value="ECO:0007669"/>
    <property type="project" value="UniProtKB-UniRule"/>
</dbReference>
<feature type="region of interest" description="Disordered" evidence="7">
    <location>
        <begin position="1003"/>
        <end position="1026"/>
    </location>
</feature>
<evidence type="ECO:0000313" key="10">
    <source>
        <dbReference type="EMBL" id="TPP47000.1"/>
    </source>
</evidence>
<name>A0A504XLJ6_LEIDO</name>
<dbReference type="InterPro" id="IPR011009">
    <property type="entry name" value="Kinase-like_dom_sf"/>
</dbReference>
<dbReference type="VEuPathDB" id="TriTrypDB:LdBPK_220640.1"/>
<evidence type="ECO:0000259" key="8">
    <source>
        <dbReference type="PROSITE" id="PS50011"/>
    </source>
</evidence>
<dbReference type="Proteomes" id="UP000318447">
    <property type="component" value="Unassembled WGS sequence"/>
</dbReference>
<keyword evidence="1" id="KW-0479">Metal-binding</keyword>
<dbReference type="PANTHER" id="PTHR11649:SF13">
    <property type="entry name" value="ENGB-TYPE G DOMAIN-CONTAINING PROTEIN"/>
    <property type="match status" value="1"/>
</dbReference>
<feature type="binding site" evidence="6">
    <location>
        <position position="36"/>
    </location>
    <ligand>
        <name>ATP</name>
        <dbReference type="ChEBI" id="CHEBI:30616"/>
    </ligand>
</feature>
<evidence type="ECO:0000256" key="4">
    <source>
        <dbReference type="ARBA" id="ARBA00022842"/>
    </source>
</evidence>
<dbReference type="InterPro" id="IPR008271">
    <property type="entry name" value="Ser/Thr_kinase_AS"/>
</dbReference>